<comment type="similarity">
    <text evidence="4">Belongs to the CHFR family.</text>
</comment>
<accession>A0A1Y1VN72</accession>
<comment type="subcellular location">
    <subcellularLocation>
        <location evidence="2">Nucleus</location>
        <location evidence="2">PML body</location>
    </subcellularLocation>
</comment>
<protein>
    <recommendedName>
        <fullName evidence="6">E3 ubiquitin-protein ligase CHFR</fullName>
        <ecNumber evidence="5">2.3.2.27</ecNumber>
    </recommendedName>
    <alternativeName>
        <fullName evidence="17">Checkpoint with forkhead and RING finger domains protein</fullName>
    </alternativeName>
    <alternativeName>
        <fullName evidence="16">RING-type E3 ubiquitin transferase CHFR</fullName>
    </alternativeName>
</protein>
<evidence type="ECO:0000256" key="10">
    <source>
        <dbReference type="ARBA" id="ARBA00022771"/>
    </source>
</evidence>
<keyword evidence="23" id="KW-1185">Reference proteome</keyword>
<evidence type="ECO:0000256" key="2">
    <source>
        <dbReference type="ARBA" id="ARBA00004322"/>
    </source>
</evidence>
<dbReference type="PROSITE" id="PS50089">
    <property type="entry name" value="ZF_RING_2"/>
    <property type="match status" value="1"/>
</dbReference>
<dbReference type="InterPro" id="IPR019406">
    <property type="entry name" value="APLF_PBZ"/>
</dbReference>
<evidence type="ECO:0000256" key="19">
    <source>
        <dbReference type="SAM" id="MobiDB-lite"/>
    </source>
</evidence>
<dbReference type="InterPro" id="IPR000253">
    <property type="entry name" value="FHA_dom"/>
</dbReference>
<dbReference type="Pfam" id="PF17979">
    <property type="entry name" value="zf-CRD"/>
    <property type="match status" value="1"/>
</dbReference>
<dbReference type="GO" id="GO:0016567">
    <property type="term" value="P:protein ubiquitination"/>
    <property type="evidence" value="ECO:0007669"/>
    <property type="project" value="UniProtKB-UniPathway"/>
</dbReference>
<dbReference type="PANTHER" id="PTHR16079">
    <property type="entry name" value="UBIQUITIN LIGASE PROTEIN CHFR"/>
    <property type="match status" value="1"/>
</dbReference>
<evidence type="ECO:0000256" key="1">
    <source>
        <dbReference type="ARBA" id="ARBA00000900"/>
    </source>
</evidence>
<dbReference type="InterPro" id="IPR001841">
    <property type="entry name" value="Znf_RING"/>
</dbReference>
<evidence type="ECO:0000313" key="23">
    <source>
        <dbReference type="Proteomes" id="UP000193719"/>
    </source>
</evidence>
<feature type="region of interest" description="Disordered" evidence="19">
    <location>
        <begin position="384"/>
        <end position="462"/>
    </location>
</feature>
<dbReference type="AlphaFoldDB" id="A0A1Y1VN72"/>
<dbReference type="SUPFAM" id="SSF57850">
    <property type="entry name" value="RING/U-box"/>
    <property type="match status" value="1"/>
</dbReference>
<dbReference type="PANTHER" id="PTHR16079:SF4">
    <property type="entry name" value="E3 UBIQUITIN-PROTEIN LIGASE CHFR"/>
    <property type="match status" value="1"/>
</dbReference>
<keyword evidence="9" id="KW-0479">Metal-binding</keyword>
<evidence type="ECO:0000256" key="3">
    <source>
        <dbReference type="ARBA" id="ARBA00004906"/>
    </source>
</evidence>
<comment type="catalytic activity">
    <reaction evidence="1">
        <text>S-ubiquitinyl-[E2 ubiquitin-conjugating enzyme]-L-cysteine + [acceptor protein]-L-lysine = [E2 ubiquitin-conjugating enzyme]-L-cysteine + N(6)-ubiquitinyl-[acceptor protein]-L-lysine.</text>
        <dbReference type="EC" id="2.3.2.27"/>
    </reaction>
</comment>
<sequence>MFLKNIVQKIINIGNPNNSNIWGILKSLNENFNDVNLINEYYIIGRKSENKNDNLISLEDNRVSHKHFKIFISENKVHLQDTSRNGTYVNNNLIGKGNIITLYSNDIIKLGQIDGVPTYKIIINDFENECSDSEYSDITEHDSNEDEINNNNKRLINNSKKEKTNNKGKEEIDDLLDDELKCGICYEIMYNATTCSPCMHSFCAGCLSQWLNNSKDCPHCRTKIREIRKNNQTNNIINAFLLSNPEKKRNDEDLADLDKIDTIKNNIIRYEEENGNEIKYLYKDEDEFYYLSCPNCPSNDDNQNNDNDMQVLVRRYDDMDNNVNYRVKRKVLPQYADYCCPPRSVHILCHACRQQMPLRCSNVDLTTLSNRRRNRNNQLIILGVNHPNHSDDDSEEDFSSDNTSSIDGSENDNDNNDNNENNNDNNENNNDNNDNNNDNNVFDNDNNNNLDNNTIDLTNNQNEPEIPQQCNICKNYYCDKYMENGCENMTGRLDKIKDFSVVDIPASAFRFNNFEKQILVNYLDSKNMTVNDCWKKCIENLLNKKFQLENIYLRNIQEDTFICYNCSRQIFSELIYQYREKEVNKDDLPENIRNRPDCWYGRKCRTQTNKQDHARNYNHICEQTHF</sequence>
<keyword evidence="10 18" id="KW-0863">Zinc-finger</keyword>
<evidence type="ECO:0000256" key="15">
    <source>
        <dbReference type="ARBA" id="ARBA00023306"/>
    </source>
</evidence>
<evidence type="ECO:0000256" key="9">
    <source>
        <dbReference type="ARBA" id="ARBA00022723"/>
    </source>
</evidence>
<dbReference type="InterPro" id="IPR040909">
    <property type="entry name" value="CHFR_Znf-CRD"/>
</dbReference>
<dbReference type="Pfam" id="PF13923">
    <property type="entry name" value="zf-C3HC4_2"/>
    <property type="match status" value="1"/>
</dbReference>
<feature type="region of interest" description="Disordered" evidence="19">
    <location>
        <begin position="139"/>
        <end position="164"/>
    </location>
</feature>
<feature type="domain" description="RING-type" evidence="21">
    <location>
        <begin position="182"/>
        <end position="221"/>
    </location>
</feature>
<dbReference type="OrthoDB" id="1305878at2759"/>
<evidence type="ECO:0000256" key="14">
    <source>
        <dbReference type="ARBA" id="ARBA00023242"/>
    </source>
</evidence>
<dbReference type="EC" id="2.3.2.27" evidence="5"/>
<dbReference type="Gene3D" id="2.60.200.20">
    <property type="match status" value="1"/>
</dbReference>
<comment type="caution">
    <text evidence="22">The sequence shown here is derived from an EMBL/GenBank/DDBJ whole genome shotgun (WGS) entry which is preliminary data.</text>
</comment>
<dbReference type="PROSITE" id="PS50006">
    <property type="entry name" value="FHA_DOMAIN"/>
    <property type="match status" value="1"/>
</dbReference>
<dbReference type="Gene3D" id="3.30.40.10">
    <property type="entry name" value="Zinc/RING finger domain, C3HC4 (zinc finger)"/>
    <property type="match status" value="1"/>
</dbReference>
<dbReference type="GO" id="GO:0051301">
    <property type="term" value="P:cell division"/>
    <property type="evidence" value="ECO:0007669"/>
    <property type="project" value="UniProtKB-KW"/>
</dbReference>
<proteinExistence type="inferred from homology"/>
<evidence type="ECO:0000259" key="21">
    <source>
        <dbReference type="PROSITE" id="PS50089"/>
    </source>
</evidence>
<evidence type="ECO:0000256" key="16">
    <source>
        <dbReference type="ARBA" id="ARBA00029800"/>
    </source>
</evidence>
<evidence type="ECO:0000256" key="11">
    <source>
        <dbReference type="ARBA" id="ARBA00022776"/>
    </source>
</evidence>
<organism evidence="22 23">
    <name type="scientific">Piromyces finnis</name>
    <dbReference type="NCBI Taxonomy" id="1754191"/>
    <lineage>
        <taxon>Eukaryota</taxon>
        <taxon>Fungi</taxon>
        <taxon>Fungi incertae sedis</taxon>
        <taxon>Chytridiomycota</taxon>
        <taxon>Chytridiomycota incertae sedis</taxon>
        <taxon>Neocallimastigomycetes</taxon>
        <taxon>Neocallimastigales</taxon>
        <taxon>Neocallimastigaceae</taxon>
        <taxon>Piromyces</taxon>
    </lineage>
</organism>
<dbReference type="InterPro" id="IPR013083">
    <property type="entry name" value="Znf_RING/FYVE/PHD"/>
</dbReference>
<feature type="compositionally biased region" description="Acidic residues" evidence="19">
    <location>
        <begin position="139"/>
        <end position="148"/>
    </location>
</feature>
<keyword evidence="8" id="KW-0808">Transferase</keyword>
<keyword evidence="13" id="KW-0862">Zinc</keyword>
<reference evidence="22 23" key="1">
    <citation type="submission" date="2016-08" db="EMBL/GenBank/DDBJ databases">
        <title>Genomes of anaerobic fungi encode conserved fungal cellulosomes for biomass hydrolysis.</title>
        <authorList>
            <consortium name="DOE Joint Genome Institute"/>
            <person name="Haitjema C.H."/>
            <person name="Gilmore S.P."/>
            <person name="Henske J.K."/>
            <person name="Solomon K.V."/>
            <person name="De Groot R."/>
            <person name="Kuo A."/>
            <person name="Mondo S.J."/>
            <person name="Salamov A.A."/>
            <person name="Labutti K."/>
            <person name="Zhao Z."/>
            <person name="Chiniquy J."/>
            <person name="Barry K."/>
            <person name="Brewer H.M."/>
            <person name="Purvine S.O."/>
            <person name="Wright A.T."/>
            <person name="Boxma B."/>
            <person name="Van Alen T."/>
            <person name="Hackstein J.H."/>
            <person name="Baker S.E."/>
            <person name="Grigoriev I.V."/>
            <person name="O'Malley M.A."/>
        </authorList>
    </citation>
    <scope>NUCLEOTIDE SEQUENCE [LARGE SCALE GENOMIC DNA]</scope>
    <source>
        <strain evidence="23">finn</strain>
    </source>
</reference>
<dbReference type="SMART" id="SM00184">
    <property type="entry name" value="RING"/>
    <property type="match status" value="1"/>
</dbReference>
<keyword evidence="14" id="KW-0539">Nucleus</keyword>
<dbReference type="STRING" id="1754191.A0A1Y1VN72"/>
<dbReference type="PROSITE" id="PS00518">
    <property type="entry name" value="ZF_RING_1"/>
    <property type="match status" value="1"/>
</dbReference>
<keyword evidence="7" id="KW-0132">Cell division</keyword>
<dbReference type="InterPro" id="IPR017907">
    <property type="entry name" value="Znf_RING_CS"/>
</dbReference>
<evidence type="ECO:0000256" key="4">
    <source>
        <dbReference type="ARBA" id="ARBA00005797"/>
    </source>
</evidence>
<dbReference type="Gene3D" id="3.30.40.140">
    <property type="match status" value="1"/>
</dbReference>
<keyword evidence="11" id="KW-0498">Mitosis</keyword>
<keyword evidence="15" id="KW-0131">Cell cycle</keyword>
<comment type="pathway">
    <text evidence="3">Protein modification; protein ubiquitination.</text>
</comment>
<dbReference type="GO" id="GO:0005634">
    <property type="term" value="C:nucleus"/>
    <property type="evidence" value="ECO:0007669"/>
    <property type="project" value="TreeGrafter"/>
</dbReference>
<name>A0A1Y1VN72_9FUNG</name>
<evidence type="ECO:0000256" key="8">
    <source>
        <dbReference type="ARBA" id="ARBA00022679"/>
    </source>
</evidence>
<dbReference type="SUPFAM" id="SSF49879">
    <property type="entry name" value="SMAD/FHA domain"/>
    <property type="match status" value="1"/>
</dbReference>
<evidence type="ECO:0000256" key="7">
    <source>
        <dbReference type="ARBA" id="ARBA00022618"/>
    </source>
</evidence>
<evidence type="ECO:0000256" key="6">
    <source>
        <dbReference type="ARBA" id="ARBA00017908"/>
    </source>
</evidence>
<evidence type="ECO:0000256" key="17">
    <source>
        <dbReference type="ARBA" id="ARBA00031332"/>
    </source>
</evidence>
<dbReference type="InterPro" id="IPR008984">
    <property type="entry name" value="SMAD_FHA_dom_sf"/>
</dbReference>
<evidence type="ECO:0000313" key="22">
    <source>
        <dbReference type="EMBL" id="ORX60061.1"/>
    </source>
</evidence>
<feature type="compositionally biased region" description="Low complexity" evidence="19">
    <location>
        <begin position="418"/>
        <end position="462"/>
    </location>
</feature>
<dbReference type="Proteomes" id="UP000193719">
    <property type="component" value="Unassembled WGS sequence"/>
</dbReference>
<evidence type="ECO:0000256" key="18">
    <source>
        <dbReference type="PROSITE-ProRule" id="PRU00175"/>
    </source>
</evidence>
<dbReference type="Pfam" id="PF00498">
    <property type="entry name" value="FHA"/>
    <property type="match status" value="1"/>
</dbReference>
<dbReference type="EMBL" id="MCFH01000002">
    <property type="protein sequence ID" value="ORX60061.1"/>
    <property type="molecule type" value="Genomic_DNA"/>
</dbReference>
<evidence type="ECO:0000256" key="13">
    <source>
        <dbReference type="ARBA" id="ARBA00022833"/>
    </source>
</evidence>
<dbReference type="Pfam" id="PF10283">
    <property type="entry name" value="zf-CCHH"/>
    <property type="match status" value="1"/>
</dbReference>
<dbReference type="GO" id="GO:0006511">
    <property type="term" value="P:ubiquitin-dependent protein catabolic process"/>
    <property type="evidence" value="ECO:0007669"/>
    <property type="project" value="TreeGrafter"/>
</dbReference>
<evidence type="ECO:0000256" key="5">
    <source>
        <dbReference type="ARBA" id="ARBA00012483"/>
    </source>
</evidence>
<gene>
    <name evidence="22" type="ORF">BCR36DRAFT_579502</name>
</gene>
<dbReference type="GO" id="GO:0061630">
    <property type="term" value="F:ubiquitin protein ligase activity"/>
    <property type="evidence" value="ECO:0007669"/>
    <property type="project" value="UniProtKB-EC"/>
</dbReference>
<feature type="compositionally biased region" description="Low complexity" evidence="19">
    <location>
        <begin position="149"/>
        <end position="158"/>
    </location>
</feature>
<evidence type="ECO:0000259" key="20">
    <source>
        <dbReference type="PROSITE" id="PS50006"/>
    </source>
</evidence>
<dbReference type="GO" id="GO:0008270">
    <property type="term" value="F:zinc ion binding"/>
    <property type="evidence" value="ECO:0007669"/>
    <property type="project" value="UniProtKB-KW"/>
</dbReference>
<evidence type="ECO:0000256" key="12">
    <source>
        <dbReference type="ARBA" id="ARBA00022786"/>
    </source>
</evidence>
<keyword evidence="12" id="KW-0833">Ubl conjugation pathway</keyword>
<dbReference type="InterPro" id="IPR052256">
    <property type="entry name" value="E3_ubiquitin-ligase_CHFR"/>
</dbReference>
<dbReference type="SMART" id="SM00240">
    <property type="entry name" value="FHA"/>
    <property type="match status" value="1"/>
</dbReference>
<reference evidence="22 23" key="2">
    <citation type="submission" date="2016-08" db="EMBL/GenBank/DDBJ databases">
        <title>Pervasive Adenine N6-methylation of Active Genes in Fungi.</title>
        <authorList>
            <consortium name="DOE Joint Genome Institute"/>
            <person name="Mondo S.J."/>
            <person name="Dannebaum R.O."/>
            <person name="Kuo R.C."/>
            <person name="Labutti K."/>
            <person name="Haridas S."/>
            <person name="Kuo A."/>
            <person name="Salamov A."/>
            <person name="Ahrendt S.R."/>
            <person name="Lipzen A."/>
            <person name="Sullivan W."/>
            <person name="Andreopoulos W.B."/>
            <person name="Clum A."/>
            <person name="Lindquist E."/>
            <person name="Daum C."/>
            <person name="Ramamoorthy G.K."/>
            <person name="Gryganskyi A."/>
            <person name="Culley D."/>
            <person name="Magnuson J.K."/>
            <person name="James T.Y."/>
            <person name="O'Malley M.A."/>
            <person name="Stajich J.E."/>
            <person name="Spatafora J.W."/>
            <person name="Visel A."/>
            <person name="Grigoriev I.V."/>
        </authorList>
    </citation>
    <scope>NUCLEOTIDE SEQUENCE [LARGE SCALE GENOMIC DNA]</scope>
    <source>
        <strain evidence="23">finn</strain>
    </source>
</reference>
<feature type="domain" description="FHA" evidence="20">
    <location>
        <begin position="42"/>
        <end position="94"/>
    </location>
</feature>
<dbReference type="UniPathway" id="UPA00143"/>